<dbReference type="RefSeq" id="WP_044734399.1">
    <property type="nucleotide sequence ID" value="NZ_AP024609.1"/>
</dbReference>
<dbReference type="Proteomes" id="UP000254069">
    <property type="component" value="Unassembled WGS sequence"/>
</dbReference>
<evidence type="ECO:0000313" key="2">
    <source>
        <dbReference type="EMBL" id="SUJ08574.1"/>
    </source>
</evidence>
<name>A0A380BWK9_9GAMM</name>
<feature type="region of interest" description="Disordered" evidence="1">
    <location>
        <begin position="128"/>
        <end position="167"/>
    </location>
</feature>
<proteinExistence type="predicted"/>
<organism evidence="2 3">
    <name type="scientific">Shewanella algae</name>
    <dbReference type="NCBI Taxonomy" id="38313"/>
    <lineage>
        <taxon>Bacteria</taxon>
        <taxon>Pseudomonadati</taxon>
        <taxon>Pseudomonadota</taxon>
        <taxon>Gammaproteobacteria</taxon>
        <taxon>Alteromonadales</taxon>
        <taxon>Shewanellaceae</taxon>
        <taxon>Shewanella</taxon>
    </lineage>
</organism>
<evidence type="ECO:0000313" key="3">
    <source>
        <dbReference type="Proteomes" id="UP000254069"/>
    </source>
</evidence>
<protein>
    <submittedName>
        <fullName evidence="2">Uncharacterized protein</fullName>
    </submittedName>
</protein>
<gene>
    <name evidence="2" type="ORF">NCTC10738_04087</name>
</gene>
<dbReference type="AlphaFoldDB" id="A0A380BWK9"/>
<reference evidence="2 3" key="1">
    <citation type="submission" date="2018-06" db="EMBL/GenBank/DDBJ databases">
        <authorList>
            <consortium name="Pathogen Informatics"/>
            <person name="Doyle S."/>
        </authorList>
    </citation>
    <scope>NUCLEOTIDE SEQUENCE [LARGE SCALE GENOMIC DNA]</scope>
    <source>
        <strain evidence="2 3">NCTC10738</strain>
    </source>
</reference>
<evidence type="ECO:0000256" key="1">
    <source>
        <dbReference type="SAM" id="MobiDB-lite"/>
    </source>
</evidence>
<feature type="compositionally biased region" description="Polar residues" evidence="1">
    <location>
        <begin position="140"/>
        <end position="150"/>
    </location>
</feature>
<sequence>MNANLQQLIRDDSLCYKLAAELHYLIEHAPFQQEKLDLILLEFLACNQQKSGHLLHLMRACNCPDLIEQLSSDALFYDRLNTLVADWQQTRELLRLRLQFSELMALLEDRKPREQGFIRRAETNLSVPEKPTSCAPARSQRGQIPTSDNSRLPLVLMTGQPHAKSQA</sequence>
<dbReference type="EMBL" id="UGYO01000002">
    <property type="protein sequence ID" value="SUJ08574.1"/>
    <property type="molecule type" value="Genomic_DNA"/>
</dbReference>
<keyword evidence="3" id="KW-1185">Reference proteome</keyword>
<accession>A0A380BWK9</accession>